<dbReference type="InterPro" id="IPR050267">
    <property type="entry name" value="Anti-sigma-factor_SerPK"/>
</dbReference>
<protein>
    <submittedName>
        <fullName evidence="4">MEDS domain-containing protein</fullName>
    </submittedName>
</protein>
<dbReference type="InterPro" id="IPR025847">
    <property type="entry name" value="MEDS_domain"/>
</dbReference>
<feature type="domain" description="Histidine kinase/HSP90-like ATPase" evidence="2">
    <location>
        <begin position="105"/>
        <end position="168"/>
    </location>
</feature>
<feature type="non-terminal residue" evidence="4">
    <location>
        <position position="1"/>
    </location>
</feature>
<dbReference type="Gene3D" id="3.30.565.10">
    <property type="entry name" value="Histidine kinase-like ATPase, C-terminal domain"/>
    <property type="match status" value="1"/>
</dbReference>
<dbReference type="PANTHER" id="PTHR35526:SF3">
    <property type="entry name" value="ANTI-SIGMA-F FACTOR RSBW"/>
    <property type="match status" value="1"/>
</dbReference>
<feature type="domain" description="MEDS" evidence="3">
    <location>
        <begin position="10"/>
        <end position="70"/>
    </location>
</feature>
<comment type="caution">
    <text evidence="4">The sequence shown here is derived from an EMBL/GenBank/DDBJ whole genome shotgun (WGS) entry which is preliminary data.</text>
</comment>
<dbReference type="InterPro" id="IPR036890">
    <property type="entry name" value="HATPase_C_sf"/>
</dbReference>
<keyword evidence="1" id="KW-0723">Serine/threonine-protein kinase</keyword>
<evidence type="ECO:0000259" key="2">
    <source>
        <dbReference type="Pfam" id="PF13581"/>
    </source>
</evidence>
<name>A0ABW3MST6_9PSEU</name>
<accession>A0ABW3MST6</accession>
<dbReference type="Pfam" id="PF13581">
    <property type="entry name" value="HATPase_c_2"/>
    <property type="match status" value="1"/>
</dbReference>
<keyword evidence="1" id="KW-0418">Kinase</keyword>
<evidence type="ECO:0000259" key="3">
    <source>
        <dbReference type="Pfam" id="PF14417"/>
    </source>
</evidence>
<dbReference type="PANTHER" id="PTHR35526">
    <property type="entry name" value="ANTI-SIGMA-F FACTOR RSBW-RELATED"/>
    <property type="match status" value="1"/>
</dbReference>
<dbReference type="EMBL" id="JBHTIS010004533">
    <property type="protein sequence ID" value="MFD1052565.1"/>
    <property type="molecule type" value="Genomic_DNA"/>
</dbReference>
<organism evidence="4 5">
    <name type="scientific">Kibdelosporangium lantanae</name>
    <dbReference type="NCBI Taxonomy" id="1497396"/>
    <lineage>
        <taxon>Bacteria</taxon>
        <taxon>Bacillati</taxon>
        <taxon>Actinomycetota</taxon>
        <taxon>Actinomycetes</taxon>
        <taxon>Pseudonocardiales</taxon>
        <taxon>Pseudonocardiaceae</taxon>
        <taxon>Kibdelosporangium</taxon>
    </lineage>
</organism>
<dbReference type="InterPro" id="IPR003594">
    <property type="entry name" value="HATPase_dom"/>
</dbReference>
<keyword evidence="5" id="KW-1185">Reference proteome</keyword>
<reference evidence="5" key="1">
    <citation type="journal article" date="2019" name="Int. J. Syst. Evol. Microbiol.">
        <title>The Global Catalogue of Microorganisms (GCM) 10K type strain sequencing project: providing services to taxonomists for standard genome sequencing and annotation.</title>
        <authorList>
            <consortium name="The Broad Institute Genomics Platform"/>
            <consortium name="The Broad Institute Genome Sequencing Center for Infectious Disease"/>
            <person name="Wu L."/>
            <person name="Ma J."/>
        </authorList>
    </citation>
    <scope>NUCLEOTIDE SEQUENCE [LARGE SCALE GENOMIC DNA]</scope>
    <source>
        <strain evidence="5">JCM 31486</strain>
    </source>
</reference>
<sequence length="170" mass="18673">LRAFADKHEGPVRIVGEPVWPGRTATEYPACAQHEVMVNYAFAGLNATVLCPYDADNLPREILDDALRTHDNTTKYAPDPVAEKYNQPLEVPPEAITHTTHAGFPPIRRFVSTFASRLGLERVDDMVLAVDELTANSVRHGGGAGTVYLWSEPDAVVCQVEDRGHLTNPL</sequence>
<keyword evidence="1" id="KW-0808">Transferase</keyword>
<dbReference type="Proteomes" id="UP001597045">
    <property type="component" value="Unassembled WGS sequence"/>
</dbReference>
<evidence type="ECO:0000256" key="1">
    <source>
        <dbReference type="ARBA" id="ARBA00022527"/>
    </source>
</evidence>
<dbReference type="Pfam" id="PF14417">
    <property type="entry name" value="MEDS"/>
    <property type="match status" value="1"/>
</dbReference>
<evidence type="ECO:0000313" key="4">
    <source>
        <dbReference type="EMBL" id="MFD1052565.1"/>
    </source>
</evidence>
<proteinExistence type="predicted"/>
<gene>
    <name evidence="4" type="ORF">ACFQ1S_46720</name>
</gene>
<feature type="non-terminal residue" evidence="4">
    <location>
        <position position="170"/>
    </location>
</feature>
<evidence type="ECO:0000313" key="5">
    <source>
        <dbReference type="Proteomes" id="UP001597045"/>
    </source>
</evidence>